<dbReference type="InterPro" id="IPR000835">
    <property type="entry name" value="HTH_MarR-typ"/>
</dbReference>
<name>A0A1V0ACJ1_9ACTN</name>
<dbReference type="RefSeq" id="WP_080044259.1">
    <property type="nucleotide sequence ID" value="NZ_OOHJ01000018.1"/>
</dbReference>
<dbReference type="InterPro" id="IPR036390">
    <property type="entry name" value="WH_DNA-bd_sf"/>
</dbReference>
<reference evidence="3" key="1">
    <citation type="journal article" date="2017" name="Med. Chem. Commun.">
        <title>Nonomuraea sp. ATCC 55076 harbours the largest actinomycete chromosome to date and the kistamicin biosynthetic gene cluster.</title>
        <authorList>
            <person name="Nazari B."/>
            <person name="Forneris C.C."/>
            <person name="Gibson M.I."/>
            <person name="Moon K."/>
            <person name="Schramma K.R."/>
            <person name="Seyedsayamdost M.R."/>
        </authorList>
    </citation>
    <scope>NUCLEOTIDE SEQUENCE [LARGE SCALE GENOMIC DNA]</scope>
    <source>
        <strain evidence="3">ATCC 55076</strain>
    </source>
</reference>
<dbReference type="GO" id="GO:0006950">
    <property type="term" value="P:response to stress"/>
    <property type="evidence" value="ECO:0007669"/>
    <property type="project" value="TreeGrafter"/>
</dbReference>
<dbReference type="PANTHER" id="PTHR33164">
    <property type="entry name" value="TRANSCRIPTIONAL REGULATOR, MARR FAMILY"/>
    <property type="match status" value="1"/>
</dbReference>
<dbReference type="GO" id="GO:0003700">
    <property type="term" value="F:DNA-binding transcription factor activity"/>
    <property type="evidence" value="ECO:0007669"/>
    <property type="project" value="InterPro"/>
</dbReference>
<dbReference type="Proteomes" id="UP000190797">
    <property type="component" value="Chromosome"/>
</dbReference>
<dbReference type="PROSITE" id="PS50995">
    <property type="entry name" value="HTH_MARR_2"/>
    <property type="match status" value="1"/>
</dbReference>
<dbReference type="Gene3D" id="1.10.10.10">
    <property type="entry name" value="Winged helix-like DNA-binding domain superfamily/Winged helix DNA-binding domain"/>
    <property type="match status" value="1"/>
</dbReference>
<dbReference type="PANTHER" id="PTHR33164:SF106">
    <property type="entry name" value="TRANSCRIPTIONAL REGULATORY PROTEIN"/>
    <property type="match status" value="1"/>
</dbReference>
<dbReference type="SMART" id="SM00347">
    <property type="entry name" value="HTH_MARR"/>
    <property type="match status" value="1"/>
</dbReference>
<evidence type="ECO:0000313" key="3">
    <source>
        <dbReference type="Proteomes" id="UP000190797"/>
    </source>
</evidence>
<keyword evidence="3" id="KW-1185">Reference proteome</keyword>
<evidence type="ECO:0000259" key="1">
    <source>
        <dbReference type="PROSITE" id="PS50995"/>
    </source>
</evidence>
<dbReference type="EMBL" id="CP017717">
    <property type="protein sequence ID" value="AQZ67941.1"/>
    <property type="molecule type" value="Genomic_DNA"/>
</dbReference>
<dbReference type="STRING" id="1909395.BKM31_46595"/>
<accession>A0A1V0ACJ1</accession>
<dbReference type="InterPro" id="IPR036388">
    <property type="entry name" value="WH-like_DNA-bd_sf"/>
</dbReference>
<dbReference type="OrthoDB" id="3173926at2"/>
<dbReference type="InterPro" id="IPR039422">
    <property type="entry name" value="MarR/SlyA-like"/>
</dbReference>
<sequence length="162" mass="18228">MRRVSVSRDISGKRKKLLDDLTIAGRAHSNAAVMYHSAMSERMGLGVTEEKTLDVLQRLGPLTAGEIGRHTGLAPATVSGLIDRLEAKWLVRRVRDSKDRRRVIVEINHERLAGFSELFGPFVAALSELYERYTDEELELILDWLNRATAAQREATRGLTDE</sequence>
<dbReference type="Pfam" id="PF12802">
    <property type="entry name" value="MarR_2"/>
    <property type="match status" value="1"/>
</dbReference>
<organism evidence="2 3">
    <name type="scientific">[Actinomadura] parvosata subsp. kistnae</name>
    <dbReference type="NCBI Taxonomy" id="1909395"/>
    <lineage>
        <taxon>Bacteria</taxon>
        <taxon>Bacillati</taxon>
        <taxon>Actinomycetota</taxon>
        <taxon>Actinomycetes</taxon>
        <taxon>Streptosporangiales</taxon>
        <taxon>Streptosporangiaceae</taxon>
        <taxon>Nonomuraea</taxon>
    </lineage>
</organism>
<gene>
    <name evidence="2" type="ORF">BKM31_46595</name>
</gene>
<evidence type="ECO:0000313" key="2">
    <source>
        <dbReference type="EMBL" id="AQZ67941.1"/>
    </source>
</evidence>
<proteinExistence type="predicted"/>
<dbReference type="SUPFAM" id="SSF46785">
    <property type="entry name" value="Winged helix' DNA-binding domain"/>
    <property type="match status" value="1"/>
</dbReference>
<protein>
    <submittedName>
        <fullName evidence="2">MarR family transcriptional regulator</fullName>
    </submittedName>
</protein>
<feature type="domain" description="HTH marR-type" evidence="1">
    <location>
        <begin position="14"/>
        <end position="150"/>
    </location>
</feature>
<dbReference type="KEGG" id="noa:BKM31_46595"/>
<dbReference type="AlphaFoldDB" id="A0A1V0ACJ1"/>